<dbReference type="InterPro" id="IPR050640">
    <property type="entry name" value="Bact_2-comp_sensor_kinase"/>
</dbReference>
<feature type="transmembrane region" description="Helical" evidence="1">
    <location>
        <begin position="175"/>
        <end position="198"/>
    </location>
</feature>
<gene>
    <name evidence="3" type="ORF">S2091_2334</name>
</gene>
<reference evidence="3 4" key="1">
    <citation type="submission" date="2018-02" db="EMBL/GenBank/DDBJ databases">
        <title>Solimicrobium silvestre gen. nov., sp. nov., isolated from alpine forest soil.</title>
        <authorList>
            <person name="Margesin R."/>
            <person name="Albuquerque L."/>
            <person name="Zhang D.-C."/>
            <person name="Froufe H.J.C."/>
            <person name="Severino R."/>
            <person name="Roxo I."/>
            <person name="Egas C."/>
            <person name="Da Costa M.S."/>
        </authorList>
    </citation>
    <scope>NUCLEOTIDE SEQUENCE [LARGE SCALE GENOMIC DNA]</scope>
    <source>
        <strain evidence="3 4">S20-91</strain>
    </source>
</reference>
<keyword evidence="3" id="KW-0418">Kinase</keyword>
<keyword evidence="1" id="KW-0812">Transmembrane</keyword>
<proteinExistence type="predicted"/>
<dbReference type="OrthoDB" id="2514702at2"/>
<dbReference type="AlphaFoldDB" id="A0A2S9GYX7"/>
<feature type="transmembrane region" description="Helical" evidence="1">
    <location>
        <begin position="80"/>
        <end position="100"/>
    </location>
</feature>
<protein>
    <submittedName>
        <fullName evidence="3">Histidine kinase</fullName>
    </submittedName>
</protein>
<dbReference type="InterPro" id="IPR003594">
    <property type="entry name" value="HATPase_dom"/>
</dbReference>
<dbReference type="Pfam" id="PF06580">
    <property type="entry name" value="His_kinase"/>
    <property type="match status" value="1"/>
</dbReference>
<dbReference type="InterPro" id="IPR036890">
    <property type="entry name" value="HATPase_C_sf"/>
</dbReference>
<accession>A0A2S9GYX7</accession>
<organism evidence="3 4">
    <name type="scientific">Solimicrobium silvestre</name>
    <dbReference type="NCBI Taxonomy" id="2099400"/>
    <lineage>
        <taxon>Bacteria</taxon>
        <taxon>Pseudomonadati</taxon>
        <taxon>Pseudomonadota</taxon>
        <taxon>Betaproteobacteria</taxon>
        <taxon>Burkholderiales</taxon>
        <taxon>Oxalobacteraceae</taxon>
        <taxon>Solimicrobium</taxon>
    </lineage>
</organism>
<dbReference type="Pfam" id="PF02518">
    <property type="entry name" value="HATPase_c"/>
    <property type="match status" value="1"/>
</dbReference>
<dbReference type="PANTHER" id="PTHR34220:SF9">
    <property type="entry name" value="SIGNAL TRANSDUCTION HISTIDINE KINASE INTERNAL REGION DOMAIN-CONTAINING PROTEIN"/>
    <property type="match status" value="1"/>
</dbReference>
<feature type="transmembrane region" description="Helical" evidence="1">
    <location>
        <begin position="48"/>
        <end position="68"/>
    </location>
</feature>
<sequence>MDQQSTSIISADNPLPSKILGKYGGWGARAQQYPIFSQTWFKYRAMSYLLPMFLLALLLTFVCILMPIEDVTFSFTLSMALVWGSVAVALLLGRWLAVLISKRDWPEKRIGMGIVAAVILGIVIAVTLNRIGNFYEKKYFAEHQQDLNLKRKTDVSVGIQIDTHNNLKKNPTLAILNYLLVILFFSWLGGGLDVVAYFRQRRAMKDALVEQRLTLYKKERNEAELRLSVLASQIEPHFLFNTLSGVRSAILSDPQMGVAIIDNLVEYLRATIPQLRNDGSCAQVKLGAQLQAIRAYLGVIKFRIPRLSFDVYCDPVLAEQFIPPLMLISLVENAVKHGIELKKGPVYISVLAQKIGLKGKERLVLTVSDNGLGFSGITSGTGIGLANIRERLKQLYDDHASLSLEENDGGGVCACITIPANTDLIQ</sequence>
<dbReference type="GO" id="GO:0000155">
    <property type="term" value="F:phosphorelay sensor kinase activity"/>
    <property type="evidence" value="ECO:0007669"/>
    <property type="project" value="InterPro"/>
</dbReference>
<evidence type="ECO:0000313" key="4">
    <source>
        <dbReference type="Proteomes" id="UP000237839"/>
    </source>
</evidence>
<dbReference type="RefSeq" id="WP_105531996.1">
    <property type="nucleotide sequence ID" value="NZ_PUGF01000010.1"/>
</dbReference>
<dbReference type="InterPro" id="IPR010559">
    <property type="entry name" value="Sig_transdc_His_kin_internal"/>
</dbReference>
<feature type="transmembrane region" description="Helical" evidence="1">
    <location>
        <begin position="112"/>
        <end position="131"/>
    </location>
</feature>
<name>A0A2S9GYX7_9BURK</name>
<dbReference type="PANTHER" id="PTHR34220">
    <property type="entry name" value="SENSOR HISTIDINE KINASE YPDA"/>
    <property type="match status" value="1"/>
</dbReference>
<dbReference type="PROSITE" id="PS50109">
    <property type="entry name" value="HIS_KIN"/>
    <property type="match status" value="1"/>
</dbReference>
<feature type="domain" description="Histidine kinase" evidence="2">
    <location>
        <begin position="326"/>
        <end position="422"/>
    </location>
</feature>
<dbReference type="GO" id="GO:0016020">
    <property type="term" value="C:membrane"/>
    <property type="evidence" value="ECO:0007669"/>
    <property type="project" value="InterPro"/>
</dbReference>
<dbReference type="Proteomes" id="UP000237839">
    <property type="component" value="Unassembled WGS sequence"/>
</dbReference>
<dbReference type="Gene3D" id="3.30.565.10">
    <property type="entry name" value="Histidine kinase-like ATPase, C-terminal domain"/>
    <property type="match status" value="1"/>
</dbReference>
<keyword evidence="1" id="KW-0472">Membrane</keyword>
<dbReference type="EMBL" id="PUGF01000010">
    <property type="protein sequence ID" value="PRC92917.1"/>
    <property type="molecule type" value="Genomic_DNA"/>
</dbReference>
<dbReference type="SUPFAM" id="SSF55874">
    <property type="entry name" value="ATPase domain of HSP90 chaperone/DNA topoisomerase II/histidine kinase"/>
    <property type="match status" value="1"/>
</dbReference>
<dbReference type="InterPro" id="IPR005467">
    <property type="entry name" value="His_kinase_dom"/>
</dbReference>
<evidence type="ECO:0000256" key="1">
    <source>
        <dbReference type="SAM" id="Phobius"/>
    </source>
</evidence>
<comment type="caution">
    <text evidence="3">The sequence shown here is derived from an EMBL/GenBank/DDBJ whole genome shotgun (WGS) entry which is preliminary data.</text>
</comment>
<keyword evidence="1" id="KW-1133">Transmembrane helix</keyword>
<keyword evidence="4" id="KW-1185">Reference proteome</keyword>
<evidence type="ECO:0000259" key="2">
    <source>
        <dbReference type="PROSITE" id="PS50109"/>
    </source>
</evidence>
<keyword evidence="3" id="KW-0808">Transferase</keyword>
<evidence type="ECO:0000313" key="3">
    <source>
        <dbReference type="EMBL" id="PRC92917.1"/>
    </source>
</evidence>
<dbReference type="SMART" id="SM00387">
    <property type="entry name" value="HATPase_c"/>
    <property type="match status" value="1"/>
</dbReference>